<reference evidence="3 4" key="1">
    <citation type="submission" date="2018-12" db="EMBL/GenBank/DDBJ databases">
        <title>Genome of Verticillium dahliae isolate Getta Getta.</title>
        <authorList>
            <person name="Gardiner D.M."/>
        </authorList>
    </citation>
    <scope>NUCLEOTIDE SEQUENCE [LARGE SCALE GENOMIC DNA]</scope>
    <source>
        <strain evidence="3 4">Getta Getta</strain>
    </source>
</reference>
<feature type="compositionally biased region" description="Basic and acidic residues" evidence="2">
    <location>
        <begin position="304"/>
        <end position="314"/>
    </location>
</feature>
<dbReference type="Proteomes" id="UP000288725">
    <property type="component" value="Chromosome 4"/>
</dbReference>
<dbReference type="AlphaFoldDB" id="A0A444RKY3"/>
<evidence type="ECO:0000256" key="2">
    <source>
        <dbReference type="SAM" id="MobiDB-lite"/>
    </source>
</evidence>
<name>A0A444RKY3_VERDA</name>
<feature type="coiled-coil region" evidence="1">
    <location>
        <begin position="104"/>
        <end position="214"/>
    </location>
</feature>
<evidence type="ECO:0000256" key="1">
    <source>
        <dbReference type="SAM" id="Coils"/>
    </source>
</evidence>
<protein>
    <submittedName>
        <fullName evidence="3">Uncharacterized protein</fullName>
    </submittedName>
</protein>
<keyword evidence="1" id="KW-0175">Coiled coil</keyword>
<gene>
    <name evidence="3" type="ORF">VDGE_30352</name>
</gene>
<comment type="caution">
    <text evidence="3">The sequence shown here is derived from an EMBL/GenBank/DDBJ whole genome shotgun (WGS) entry which is preliminary data.</text>
</comment>
<feature type="region of interest" description="Disordered" evidence="2">
    <location>
        <begin position="282"/>
        <end position="338"/>
    </location>
</feature>
<organism evidence="3 4">
    <name type="scientific">Verticillium dahliae</name>
    <name type="common">Verticillium wilt</name>
    <dbReference type="NCBI Taxonomy" id="27337"/>
    <lineage>
        <taxon>Eukaryota</taxon>
        <taxon>Fungi</taxon>
        <taxon>Dikarya</taxon>
        <taxon>Ascomycota</taxon>
        <taxon>Pezizomycotina</taxon>
        <taxon>Sordariomycetes</taxon>
        <taxon>Hypocreomycetidae</taxon>
        <taxon>Glomerellales</taxon>
        <taxon>Plectosphaerellaceae</taxon>
        <taxon>Verticillium</taxon>
    </lineage>
</organism>
<proteinExistence type="predicted"/>
<evidence type="ECO:0000313" key="3">
    <source>
        <dbReference type="EMBL" id="RXG41893.1"/>
    </source>
</evidence>
<dbReference type="EMBL" id="RSDZ01000164">
    <property type="protein sequence ID" value="RXG41893.1"/>
    <property type="molecule type" value="Genomic_DNA"/>
</dbReference>
<evidence type="ECO:0000313" key="4">
    <source>
        <dbReference type="Proteomes" id="UP000288725"/>
    </source>
</evidence>
<accession>A0A444RKY3</accession>
<sequence length="338" mass="37874">MTHDQSAQTEAGHSAAMALQIQAIKDSRFANVSFTGNGGSSSDDLAGRLDYDLWSLIQQFDKARRTLDTYRDAAQKENLERSYILQQQHNNLNARWSSSYGELQKEAQKRVRDLQKVVKELENAKAELEEQRKETQLNDMAVRELQETVEMQNNEIVRAREIHAQLDSAEKELAECRSVNQAVEAVLEMKKTHIVQLESALGEMTAKNDQLAADHIEHESLKLQFRSLEVEHAEALDIASGLFDGEIGTTPAELIGQNRALGQQLRELQAENKALAERLTQEMGAQADRDSSSRGQCRHNHCNHCSDEGKEQVSDAKVGGAVEGKVEDGKAKKRKRTK</sequence>